<sequence length="435" mass="48092">MSTNTTQHIEIKGTVAPGFEPVQQLFENQMRTLAERSAQLCVYHRGEAVVDLWASVENDISFSSDSLINVFSSGKSLEAIAMAWLVGKGLLSYDSEITRYWPEFGAQGKDKLTVADLMRHEAGLASFDTSIDMEDLFTKQIKQNAVGQIIEGHALAYTSSNGGKREYHALTRGWIANEVFRRVDPAGRTIGEFLREEISGPLGADVTIGVNEDECVRMSKVHDLGFGRQLWLSMRPKFMGRRIVHNIFQILGRLVRIVPSMAKSRKAGAPPPLVGMKNLEIFNEPNFAKGETPSANATCSALGLGRVAAMMAARGRLAGREYLSESAWKAMHEHPLKANMGGMLITRFTQGGVDCFAPTDAQSTQAERDFNEGREGFYGWMGLGGSIFQWHPVLDIGFAFVPTSLHTLDLFNERGKRYQGEVLKCIAKIAREHAD</sequence>
<accession>A0ABT3T0B0</accession>
<dbReference type="Proteomes" id="UP001143307">
    <property type="component" value="Unassembled WGS sequence"/>
</dbReference>
<evidence type="ECO:0000259" key="1">
    <source>
        <dbReference type="Pfam" id="PF00144"/>
    </source>
</evidence>
<organism evidence="2 3">
    <name type="scientific">Candidatus Seongchinamella marina</name>
    <dbReference type="NCBI Taxonomy" id="2518990"/>
    <lineage>
        <taxon>Bacteria</taxon>
        <taxon>Pseudomonadati</taxon>
        <taxon>Pseudomonadota</taxon>
        <taxon>Gammaproteobacteria</taxon>
        <taxon>Cellvibrionales</taxon>
        <taxon>Halieaceae</taxon>
        <taxon>Seongchinamella</taxon>
    </lineage>
</organism>
<reference evidence="2" key="1">
    <citation type="submission" date="2019-02" db="EMBL/GenBank/DDBJ databases">
        <authorList>
            <person name="Li S.-H."/>
        </authorList>
    </citation>
    <scope>NUCLEOTIDE SEQUENCE</scope>
    <source>
        <strain evidence="2">IMCC8485</strain>
    </source>
</reference>
<dbReference type="Pfam" id="PF00144">
    <property type="entry name" value="Beta-lactamase"/>
    <property type="match status" value="1"/>
</dbReference>
<dbReference type="PANTHER" id="PTHR43319:SF3">
    <property type="entry name" value="BETA-LACTAMASE-RELATED DOMAIN-CONTAINING PROTEIN"/>
    <property type="match status" value="1"/>
</dbReference>
<gene>
    <name evidence="2" type="ORF">EYC87_18620</name>
</gene>
<dbReference type="GO" id="GO:0016787">
    <property type="term" value="F:hydrolase activity"/>
    <property type="evidence" value="ECO:0007669"/>
    <property type="project" value="UniProtKB-KW"/>
</dbReference>
<keyword evidence="2" id="KW-0378">Hydrolase</keyword>
<feature type="domain" description="Beta-lactamase-related" evidence="1">
    <location>
        <begin position="22"/>
        <end position="412"/>
    </location>
</feature>
<dbReference type="Gene3D" id="3.40.710.10">
    <property type="entry name" value="DD-peptidase/beta-lactamase superfamily"/>
    <property type="match status" value="1"/>
</dbReference>
<evidence type="ECO:0000313" key="3">
    <source>
        <dbReference type="Proteomes" id="UP001143307"/>
    </source>
</evidence>
<dbReference type="RefSeq" id="WP_279254229.1">
    <property type="nucleotide sequence ID" value="NZ_SHNP01000009.1"/>
</dbReference>
<dbReference type="InterPro" id="IPR052907">
    <property type="entry name" value="Beta-lactamase/esterase"/>
</dbReference>
<dbReference type="EMBL" id="SHNP01000009">
    <property type="protein sequence ID" value="MCX2975600.1"/>
    <property type="molecule type" value="Genomic_DNA"/>
</dbReference>
<dbReference type="PANTHER" id="PTHR43319">
    <property type="entry name" value="BETA-LACTAMASE-RELATED"/>
    <property type="match status" value="1"/>
</dbReference>
<evidence type="ECO:0000313" key="2">
    <source>
        <dbReference type="EMBL" id="MCX2975600.1"/>
    </source>
</evidence>
<comment type="caution">
    <text evidence="2">The sequence shown here is derived from an EMBL/GenBank/DDBJ whole genome shotgun (WGS) entry which is preliminary data.</text>
</comment>
<dbReference type="InterPro" id="IPR012338">
    <property type="entry name" value="Beta-lactam/transpept-like"/>
</dbReference>
<keyword evidence="3" id="KW-1185">Reference proteome</keyword>
<dbReference type="InterPro" id="IPR001466">
    <property type="entry name" value="Beta-lactam-related"/>
</dbReference>
<name>A0ABT3T0B0_9GAMM</name>
<protein>
    <submittedName>
        <fullName evidence="2">Class A beta-lactamase-related serine hydrolase</fullName>
    </submittedName>
</protein>
<proteinExistence type="predicted"/>
<dbReference type="SUPFAM" id="SSF56601">
    <property type="entry name" value="beta-lactamase/transpeptidase-like"/>
    <property type="match status" value="1"/>
</dbReference>